<evidence type="ECO:0000256" key="1">
    <source>
        <dbReference type="SAM" id="MobiDB-lite"/>
    </source>
</evidence>
<reference evidence="2 3" key="1">
    <citation type="journal article" date="2014" name="Science">
        <title>Plant genetics. Early allopolyploid evolution in the post-Neolithic Brassica napus oilseed genome.</title>
        <authorList>
            <person name="Chalhoub B."/>
            <person name="Denoeud F."/>
            <person name="Liu S."/>
            <person name="Parkin I.A."/>
            <person name="Tang H."/>
            <person name="Wang X."/>
            <person name="Chiquet J."/>
            <person name="Belcram H."/>
            <person name="Tong C."/>
            <person name="Samans B."/>
            <person name="Correa M."/>
            <person name="Da Silva C."/>
            <person name="Just J."/>
            <person name="Falentin C."/>
            <person name="Koh C.S."/>
            <person name="Le Clainche I."/>
            <person name="Bernard M."/>
            <person name="Bento P."/>
            <person name="Noel B."/>
            <person name="Labadie K."/>
            <person name="Alberti A."/>
            <person name="Charles M."/>
            <person name="Arnaud D."/>
            <person name="Guo H."/>
            <person name="Daviaud C."/>
            <person name="Alamery S."/>
            <person name="Jabbari K."/>
            <person name="Zhao M."/>
            <person name="Edger P.P."/>
            <person name="Chelaifa H."/>
            <person name="Tack D."/>
            <person name="Lassalle G."/>
            <person name="Mestiri I."/>
            <person name="Schnel N."/>
            <person name="Le Paslier M.C."/>
            <person name="Fan G."/>
            <person name="Renault V."/>
            <person name="Bayer P.E."/>
            <person name="Golicz A.A."/>
            <person name="Manoli S."/>
            <person name="Lee T.H."/>
            <person name="Thi V.H."/>
            <person name="Chalabi S."/>
            <person name="Hu Q."/>
            <person name="Fan C."/>
            <person name="Tollenaere R."/>
            <person name="Lu Y."/>
            <person name="Battail C."/>
            <person name="Shen J."/>
            <person name="Sidebottom C.H."/>
            <person name="Wang X."/>
            <person name="Canaguier A."/>
            <person name="Chauveau A."/>
            <person name="Berard A."/>
            <person name="Deniot G."/>
            <person name="Guan M."/>
            <person name="Liu Z."/>
            <person name="Sun F."/>
            <person name="Lim Y.P."/>
            <person name="Lyons E."/>
            <person name="Town C.D."/>
            <person name="Bancroft I."/>
            <person name="Wang X."/>
            <person name="Meng J."/>
            <person name="Ma J."/>
            <person name="Pires J.C."/>
            <person name="King G.J."/>
            <person name="Brunel D."/>
            <person name="Delourme R."/>
            <person name="Renard M."/>
            <person name="Aury J.M."/>
            <person name="Adams K.L."/>
            <person name="Batley J."/>
            <person name="Snowdon R.J."/>
            <person name="Tost J."/>
            <person name="Edwards D."/>
            <person name="Zhou Y."/>
            <person name="Hua W."/>
            <person name="Sharpe A.G."/>
            <person name="Paterson A.H."/>
            <person name="Guan C."/>
            <person name="Wincker P."/>
        </authorList>
    </citation>
    <scope>NUCLEOTIDE SEQUENCE [LARGE SCALE GENOMIC DNA]</scope>
    <source>
        <strain evidence="3">cv. Darmor-bzh</strain>
    </source>
</reference>
<evidence type="ECO:0000313" key="3">
    <source>
        <dbReference type="Proteomes" id="UP000028999"/>
    </source>
</evidence>
<dbReference type="Gramene" id="CDY27957">
    <property type="protein sequence ID" value="CDY27957"/>
    <property type="gene ID" value="GSBRNA2T00038877001"/>
</dbReference>
<feature type="compositionally biased region" description="Pro residues" evidence="1">
    <location>
        <begin position="22"/>
        <end position="31"/>
    </location>
</feature>
<gene>
    <name evidence="2" type="primary">BnaCnng05420D</name>
    <name evidence="2" type="ORF">GSBRNA2T00038877001</name>
</gene>
<dbReference type="Proteomes" id="UP000028999">
    <property type="component" value="Unassembled WGS sequence"/>
</dbReference>
<dbReference type="EMBL" id="LK032212">
    <property type="protein sequence ID" value="CDY27957.1"/>
    <property type="molecule type" value="Genomic_DNA"/>
</dbReference>
<keyword evidence="3" id="KW-1185">Reference proteome</keyword>
<dbReference type="PaxDb" id="3708-A0A078GS35"/>
<evidence type="ECO:0000313" key="2">
    <source>
        <dbReference type="EMBL" id="CDY27957.1"/>
    </source>
</evidence>
<organism evidence="2 3">
    <name type="scientific">Brassica napus</name>
    <name type="common">Rape</name>
    <dbReference type="NCBI Taxonomy" id="3708"/>
    <lineage>
        <taxon>Eukaryota</taxon>
        <taxon>Viridiplantae</taxon>
        <taxon>Streptophyta</taxon>
        <taxon>Embryophyta</taxon>
        <taxon>Tracheophyta</taxon>
        <taxon>Spermatophyta</taxon>
        <taxon>Magnoliopsida</taxon>
        <taxon>eudicotyledons</taxon>
        <taxon>Gunneridae</taxon>
        <taxon>Pentapetalae</taxon>
        <taxon>rosids</taxon>
        <taxon>malvids</taxon>
        <taxon>Brassicales</taxon>
        <taxon>Brassicaceae</taxon>
        <taxon>Brassiceae</taxon>
        <taxon>Brassica</taxon>
    </lineage>
</organism>
<protein>
    <submittedName>
        <fullName evidence="2">BnaCnng05420D protein</fullName>
    </submittedName>
</protein>
<name>A0A078GS35_BRANA</name>
<sequence length="31" mass="3546">MRKEILPPVTTTTVKFLEKKPTSPPLSPPRR</sequence>
<proteinExistence type="predicted"/>
<dbReference type="AlphaFoldDB" id="A0A078GS35"/>
<feature type="region of interest" description="Disordered" evidence="1">
    <location>
        <begin position="1"/>
        <end position="31"/>
    </location>
</feature>
<accession>A0A078GS35</accession>